<sequence>MSTEKKMYRVLAQSNGITVTLSMNKPDTWDQAESDAKKYIPPETKPYVIQEICDEDDWYAGTLNFCPRCGSKANYDNNGEFECNDCESSGEAYIHELGGEQP</sequence>
<dbReference type="RefSeq" id="WP_375520194.1">
    <property type="nucleotide sequence ID" value="NZ_JBHIRY010000009.1"/>
</dbReference>
<keyword evidence="2" id="KW-1185">Reference proteome</keyword>
<evidence type="ECO:0000313" key="2">
    <source>
        <dbReference type="Proteomes" id="UP001580430"/>
    </source>
</evidence>
<reference evidence="1 2" key="1">
    <citation type="submission" date="2024-09" db="EMBL/GenBank/DDBJ databases">
        <title>Paenibacillus zeirhizospherea sp. nov., isolated from surface of the maize (Zea mays) roots in a horticulture field, Hungary.</title>
        <authorList>
            <person name="Marton D."/>
            <person name="Farkas M."/>
            <person name="Bedics A."/>
            <person name="Toth E."/>
            <person name="Tancsics A."/>
            <person name="Boka K."/>
            <person name="Marati G."/>
            <person name="Kriszt B."/>
            <person name="Cserhati M."/>
        </authorList>
    </citation>
    <scope>NUCLEOTIDE SEQUENCE [LARGE SCALE GENOMIC DNA]</scope>
    <source>
        <strain evidence="1 2">JCM 18446</strain>
    </source>
</reference>
<organism evidence="1 2">
    <name type="scientific">Paenibacillus medicaginis</name>
    <dbReference type="NCBI Taxonomy" id="1470560"/>
    <lineage>
        <taxon>Bacteria</taxon>
        <taxon>Bacillati</taxon>
        <taxon>Bacillota</taxon>
        <taxon>Bacilli</taxon>
        <taxon>Bacillales</taxon>
        <taxon>Paenibacillaceae</taxon>
        <taxon>Paenibacillus</taxon>
    </lineage>
</organism>
<evidence type="ECO:0008006" key="3">
    <source>
        <dbReference type="Google" id="ProtNLM"/>
    </source>
</evidence>
<dbReference type="Proteomes" id="UP001580430">
    <property type="component" value="Unassembled WGS sequence"/>
</dbReference>
<proteinExistence type="predicted"/>
<evidence type="ECO:0000313" key="1">
    <source>
        <dbReference type="EMBL" id="MFB5761046.1"/>
    </source>
</evidence>
<gene>
    <name evidence="1" type="ORF">ACE5LO_11650</name>
</gene>
<comment type="caution">
    <text evidence="1">The sequence shown here is derived from an EMBL/GenBank/DDBJ whole genome shotgun (WGS) entry which is preliminary data.</text>
</comment>
<dbReference type="EMBL" id="JBHIRY010000009">
    <property type="protein sequence ID" value="MFB5761046.1"/>
    <property type="molecule type" value="Genomic_DNA"/>
</dbReference>
<accession>A0ABV5C0J9</accession>
<name>A0ABV5C0J9_9BACL</name>
<protein>
    <recommendedName>
        <fullName evidence="3">TerY-C metal binding domain-containing protein</fullName>
    </recommendedName>
</protein>